<dbReference type="AlphaFoldDB" id="A0AA42LML1"/>
<dbReference type="Proteomes" id="UP001161137">
    <property type="component" value="Unassembled WGS sequence"/>
</dbReference>
<protein>
    <submittedName>
        <fullName evidence="2">Uncharacterized protein</fullName>
    </submittedName>
</protein>
<sequence>MNLDKLIIEFYEACLMKMLKALVIGSVLLVGSTQSYAEDGYDRSMKAQAKFRADQKRIHGTEPAAKPADELKVKTSNQDRTNTDLKKETNAD</sequence>
<organism evidence="2 3">
    <name type="scientific">Ectopseudomonas toyotomiensis</name>
    <dbReference type="NCBI Taxonomy" id="554344"/>
    <lineage>
        <taxon>Bacteria</taxon>
        <taxon>Pseudomonadati</taxon>
        <taxon>Pseudomonadota</taxon>
        <taxon>Gammaproteobacteria</taxon>
        <taxon>Pseudomonadales</taxon>
        <taxon>Pseudomonadaceae</taxon>
        <taxon>Ectopseudomonas</taxon>
    </lineage>
</organism>
<reference evidence="2" key="1">
    <citation type="submission" date="2022-09" db="EMBL/GenBank/DDBJ databases">
        <title>Intensive care unit water sources are persistently colonized with multi-drug resistant bacteria and are the site of extensive horizontal gene transfer of antibiotic resistance genes.</title>
        <authorList>
            <person name="Diorio-Toth L."/>
        </authorList>
    </citation>
    <scope>NUCLEOTIDE SEQUENCE</scope>
    <source>
        <strain evidence="2">GD03863</strain>
    </source>
</reference>
<accession>A0AA42LML1</accession>
<evidence type="ECO:0000256" key="1">
    <source>
        <dbReference type="SAM" id="MobiDB-lite"/>
    </source>
</evidence>
<dbReference type="RefSeq" id="WP_224490798.1">
    <property type="nucleotide sequence ID" value="NZ_JACFYY010000025.1"/>
</dbReference>
<proteinExistence type="predicted"/>
<name>A0AA42LML1_9GAMM</name>
<feature type="region of interest" description="Disordered" evidence="1">
    <location>
        <begin position="52"/>
        <end position="92"/>
    </location>
</feature>
<feature type="compositionally biased region" description="Basic and acidic residues" evidence="1">
    <location>
        <begin position="81"/>
        <end position="92"/>
    </location>
</feature>
<gene>
    <name evidence="2" type="ORF">N5D41_23740</name>
</gene>
<evidence type="ECO:0000313" key="2">
    <source>
        <dbReference type="EMBL" id="MDH0704493.1"/>
    </source>
</evidence>
<dbReference type="EMBL" id="JAOCDH010000043">
    <property type="protein sequence ID" value="MDH0704493.1"/>
    <property type="molecule type" value="Genomic_DNA"/>
</dbReference>
<evidence type="ECO:0000313" key="3">
    <source>
        <dbReference type="Proteomes" id="UP001161137"/>
    </source>
</evidence>
<comment type="caution">
    <text evidence="2">The sequence shown here is derived from an EMBL/GenBank/DDBJ whole genome shotgun (WGS) entry which is preliminary data.</text>
</comment>
<dbReference type="GeneID" id="83641794"/>